<organism evidence="2 3">
    <name type="scientific">Brucella endophytica</name>
    <dbReference type="NCBI Taxonomy" id="1963359"/>
    <lineage>
        <taxon>Bacteria</taxon>
        <taxon>Pseudomonadati</taxon>
        <taxon>Pseudomonadota</taxon>
        <taxon>Alphaproteobacteria</taxon>
        <taxon>Hyphomicrobiales</taxon>
        <taxon>Brucellaceae</taxon>
        <taxon>Brucella/Ochrobactrum group</taxon>
        <taxon>Brucella</taxon>
    </lineage>
</organism>
<comment type="caution">
    <text evidence="2">The sequence shown here is derived from an EMBL/GenBank/DDBJ whole genome shotgun (WGS) entry which is preliminary data.</text>
</comment>
<evidence type="ECO:0000256" key="1">
    <source>
        <dbReference type="SAM" id="Phobius"/>
    </source>
</evidence>
<dbReference type="EMBL" id="BMHH01000013">
    <property type="protein sequence ID" value="GGB00635.1"/>
    <property type="molecule type" value="Genomic_DNA"/>
</dbReference>
<accession>A0A916SJF8</accession>
<dbReference type="AlphaFoldDB" id="A0A916SJF8"/>
<name>A0A916SJF8_9HYPH</name>
<evidence type="ECO:0000313" key="3">
    <source>
        <dbReference type="Proteomes" id="UP000646478"/>
    </source>
</evidence>
<evidence type="ECO:0000313" key="2">
    <source>
        <dbReference type="EMBL" id="GGB00635.1"/>
    </source>
</evidence>
<keyword evidence="1" id="KW-1133">Transmembrane helix</keyword>
<keyword evidence="1" id="KW-0812">Transmembrane</keyword>
<protein>
    <submittedName>
        <fullName evidence="2">Uncharacterized protein</fullName>
    </submittedName>
</protein>
<sequence>MLEWVSAILLIAVSYALLRFGLWLLKIHHSSHEQYVDAARAFYVEANNLLQRDDLSKGDIEFIDDMASTINNPRAAFLFLEFLKKKSKPSRRPKASLSPLSDHLKNEHFNLNYLWFTAVTANSPFVGSLVRVTIAQQNIPNAVRETSHKANVMHQENHNGRLAHA</sequence>
<dbReference type="RefSeq" id="WP_188825098.1">
    <property type="nucleotide sequence ID" value="NZ_BMHH01000013.1"/>
</dbReference>
<dbReference type="Proteomes" id="UP000646478">
    <property type="component" value="Unassembled WGS sequence"/>
</dbReference>
<proteinExistence type="predicted"/>
<feature type="transmembrane region" description="Helical" evidence="1">
    <location>
        <begin position="6"/>
        <end position="25"/>
    </location>
</feature>
<reference evidence="2" key="1">
    <citation type="journal article" date="2014" name="Int. J. Syst. Evol. Microbiol.">
        <title>Complete genome sequence of Corynebacterium casei LMG S-19264T (=DSM 44701T), isolated from a smear-ripened cheese.</title>
        <authorList>
            <consortium name="US DOE Joint Genome Institute (JGI-PGF)"/>
            <person name="Walter F."/>
            <person name="Albersmeier A."/>
            <person name="Kalinowski J."/>
            <person name="Ruckert C."/>
        </authorList>
    </citation>
    <scope>NUCLEOTIDE SEQUENCE</scope>
    <source>
        <strain evidence="2">CGMCC 1.15082</strain>
    </source>
</reference>
<keyword evidence="3" id="KW-1185">Reference proteome</keyword>
<gene>
    <name evidence="2" type="ORF">GCM10011491_31030</name>
</gene>
<keyword evidence="1" id="KW-0472">Membrane</keyword>
<reference evidence="2" key="2">
    <citation type="submission" date="2020-09" db="EMBL/GenBank/DDBJ databases">
        <authorList>
            <person name="Sun Q."/>
            <person name="Zhou Y."/>
        </authorList>
    </citation>
    <scope>NUCLEOTIDE SEQUENCE</scope>
    <source>
        <strain evidence="2">CGMCC 1.15082</strain>
    </source>
</reference>